<organism evidence="1 2">
    <name type="scientific">Lachnoanaerobaculum umeaense</name>
    <dbReference type="NCBI Taxonomy" id="617123"/>
    <lineage>
        <taxon>Bacteria</taxon>
        <taxon>Bacillati</taxon>
        <taxon>Bacillota</taxon>
        <taxon>Clostridia</taxon>
        <taxon>Lachnospirales</taxon>
        <taxon>Lachnospiraceae</taxon>
        <taxon>Lachnoanaerobaculum</taxon>
    </lineage>
</organism>
<evidence type="ECO:0000313" key="2">
    <source>
        <dbReference type="Proteomes" id="UP000265562"/>
    </source>
</evidence>
<name>A0A385Q1E9_9FIRM</name>
<reference evidence="1 2" key="1">
    <citation type="submission" date="2018-09" db="EMBL/GenBank/DDBJ databases">
        <title>Genome sequencing of Lachnoanaerobaculum umeaense DSM 23576.</title>
        <authorList>
            <person name="Kook J.-K."/>
            <person name="Park S.-N."/>
            <person name="Lim Y.K."/>
        </authorList>
    </citation>
    <scope>NUCLEOTIDE SEQUENCE [LARGE SCALE GENOMIC DNA]</scope>
    <source>
        <strain evidence="2">DSM 23576 \ CCUG 58757</strain>
    </source>
</reference>
<dbReference type="EMBL" id="CP032364">
    <property type="protein sequence ID" value="AYB00201.1"/>
    <property type="molecule type" value="Genomic_DNA"/>
</dbReference>
<evidence type="ECO:0000313" key="1">
    <source>
        <dbReference type="EMBL" id="AYB00201.1"/>
    </source>
</evidence>
<dbReference type="AlphaFoldDB" id="A0A385Q1E9"/>
<dbReference type="OrthoDB" id="2068011at2"/>
<dbReference type="Proteomes" id="UP000265562">
    <property type="component" value="Chromosome"/>
</dbReference>
<proteinExistence type="predicted"/>
<dbReference type="KEGG" id="lua:D4A81_09790"/>
<accession>A0A385Q1E9</accession>
<gene>
    <name evidence="1" type="ORF">D4A81_09790</name>
</gene>
<protein>
    <submittedName>
        <fullName evidence="1">Uncharacterized protein</fullName>
    </submittedName>
</protein>
<dbReference type="RefSeq" id="WP_111524810.1">
    <property type="nucleotide sequence ID" value="NZ_CP032364.1"/>
</dbReference>
<keyword evidence="2" id="KW-1185">Reference proteome</keyword>
<sequence>MADAILMAGGTGGVTSDDVTAGKAQVLQGYRTITSDSDDEIVEGEMINRGNGMVTVEFGDAYWESKYFARIEQGYYAQVDQWKPYVSIPYAVLANGIHLDANKMLDTLQVSGVRGRIPVRGYRGPDCTEMFMYQPDGGYVVRIEEGYYHMGGNRQWKPYVLVSPALAKSAVNYHPEKTLSDTRTCEEQGQIKMVNTQDSNYRINKSTTYGIDSWSDKNNPILYIDLPYGNGYYYRGDGHPHTCIDATNLGTAGADSVLQWQTATSVHGVKFEGAIPRWICSTGDVISAVDNNGFAWDDTTGANRGRGIVTKIPNGHFIQGANYVFLPAPYVLSENIREGVNMFGVPGGLPDYRIGRPVFRNATFNTIYVGGVADKDFPEANILRDRSVSVHNYARYDGGTTISLLGSNNYHFFNNYAGFVLDRAILMTFFKQIKVKYRLDVTSNSTNASRSAGVEVFVGLYNAANRRQILANASKEHRYYQAQIYDGGVYEFVIDTSAINTDVFIALCAVPFSDYNGASIAGNVTFTDIELIN</sequence>